<dbReference type="Gene3D" id="1.20.120.1220">
    <property type="match status" value="1"/>
</dbReference>
<accession>A0ABR7QBV0</accession>
<dbReference type="EMBL" id="JACGWS010000009">
    <property type="protein sequence ID" value="MBC8756045.1"/>
    <property type="molecule type" value="Genomic_DNA"/>
</dbReference>
<keyword evidence="3" id="KW-1185">Reference proteome</keyword>
<dbReference type="RefSeq" id="WP_187563085.1">
    <property type="nucleotide sequence ID" value="NZ_JACGWS010000009.1"/>
</dbReference>
<keyword evidence="1" id="KW-0472">Membrane</keyword>
<reference evidence="2 3" key="1">
    <citation type="submission" date="2020-07" db="EMBL/GenBank/DDBJ databases">
        <title>Description of Kordia aestuariivivens sp. nov., isolated from a tidal flat.</title>
        <authorList>
            <person name="Park S."/>
            <person name="Yoon J.-H."/>
        </authorList>
    </citation>
    <scope>NUCLEOTIDE SEQUENCE [LARGE SCALE GENOMIC DNA]</scope>
    <source>
        <strain evidence="2 3">YSTF-M3</strain>
    </source>
</reference>
<proteinExistence type="predicted"/>
<protein>
    <recommendedName>
        <fullName evidence="4">Prepilin type IV endopeptidase peptidase domain-containing protein</fullName>
    </recommendedName>
</protein>
<keyword evidence="1" id="KW-0812">Transmembrane</keyword>
<feature type="transmembrane region" description="Helical" evidence="1">
    <location>
        <begin position="93"/>
        <end position="123"/>
    </location>
</feature>
<evidence type="ECO:0000256" key="1">
    <source>
        <dbReference type="SAM" id="Phobius"/>
    </source>
</evidence>
<organism evidence="2 3">
    <name type="scientific">Kordia aestuariivivens</name>
    <dbReference type="NCBI Taxonomy" id="2759037"/>
    <lineage>
        <taxon>Bacteria</taxon>
        <taxon>Pseudomonadati</taxon>
        <taxon>Bacteroidota</taxon>
        <taxon>Flavobacteriia</taxon>
        <taxon>Flavobacteriales</taxon>
        <taxon>Flavobacteriaceae</taxon>
        <taxon>Kordia</taxon>
    </lineage>
</organism>
<evidence type="ECO:0008006" key="4">
    <source>
        <dbReference type="Google" id="ProtNLM"/>
    </source>
</evidence>
<feature type="transmembrane region" description="Helical" evidence="1">
    <location>
        <begin position="56"/>
        <end position="73"/>
    </location>
</feature>
<evidence type="ECO:0000313" key="3">
    <source>
        <dbReference type="Proteomes" id="UP000619238"/>
    </source>
</evidence>
<feature type="transmembrane region" description="Helical" evidence="1">
    <location>
        <begin position="24"/>
        <end position="44"/>
    </location>
</feature>
<name>A0ABR7QBV0_9FLAO</name>
<comment type="caution">
    <text evidence="2">The sequence shown here is derived from an EMBL/GenBank/DDBJ whole genome shotgun (WGS) entry which is preliminary data.</text>
</comment>
<evidence type="ECO:0000313" key="2">
    <source>
        <dbReference type="EMBL" id="MBC8756045.1"/>
    </source>
</evidence>
<gene>
    <name evidence="2" type="ORF">H2O64_15310</name>
</gene>
<feature type="transmembrane region" description="Helical" evidence="1">
    <location>
        <begin position="135"/>
        <end position="160"/>
    </location>
</feature>
<sequence length="162" mass="18407">MKTLVTIILVLVFAVIIFQDFKYRAIHAITIIGIGIVATILNYLEPTLTFFDMLQSISFLIITSIAFMIYQTIKQKTFQNPIDQSIGLGDLLFFIVITPLFQVHQYILFFIVGLLISAGLFMISKSILKEQTIPLAGYLSFLLIICFGLKILNIVNPFFIEF</sequence>
<keyword evidence="1" id="KW-1133">Transmembrane helix</keyword>
<dbReference type="Proteomes" id="UP000619238">
    <property type="component" value="Unassembled WGS sequence"/>
</dbReference>